<name>C4J755_MAIZE</name>
<evidence type="ECO:0000313" key="1">
    <source>
        <dbReference type="EMBL" id="ACR37005.1"/>
    </source>
</evidence>
<dbReference type="EMBL" id="BT086652">
    <property type="protein sequence ID" value="ACR37005.1"/>
    <property type="molecule type" value="mRNA"/>
</dbReference>
<dbReference type="GeneID" id="103647954"/>
<protein>
    <submittedName>
        <fullName evidence="1">Uncharacterized protein</fullName>
    </submittedName>
</protein>
<organism evidence="1">
    <name type="scientific">Zea mays</name>
    <name type="common">Maize</name>
    <dbReference type="NCBI Taxonomy" id="4577"/>
    <lineage>
        <taxon>Eukaryota</taxon>
        <taxon>Viridiplantae</taxon>
        <taxon>Streptophyta</taxon>
        <taxon>Embryophyta</taxon>
        <taxon>Tracheophyta</taxon>
        <taxon>Spermatophyta</taxon>
        <taxon>Magnoliopsida</taxon>
        <taxon>Liliopsida</taxon>
        <taxon>Poales</taxon>
        <taxon>Poaceae</taxon>
        <taxon>PACMAD clade</taxon>
        <taxon>Panicoideae</taxon>
        <taxon>Andropogonodae</taxon>
        <taxon>Andropogoneae</taxon>
        <taxon>Tripsacinae</taxon>
        <taxon>Zea</taxon>
    </lineage>
</organism>
<accession>C4J755</accession>
<dbReference type="AlphaFoldDB" id="C4J755"/>
<proteinExistence type="evidence at transcript level"/>
<dbReference type="KEGG" id="zma:103647954"/>
<dbReference type="OrthoDB" id="1903421at2759"/>
<reference evidence="1" key="2">
    <citation type="submission" date="2012-06" db="EMBL/GenBank/DDBJ databases">
        <authorList>
            <person name="Yu Y."/>
            <person name="Currie J."/>
            <person name="Lomeli R."/>
            <person name="Angelova A."/>
            <person name="Collura K."/>
            <person name="Wissotski M."/>
            <person name="Campos D."/>
            <person name="Kudrna D."/>
            <person name="Golser W."/>
            <person name="Ashely E."/>
            <person name="Descour A."/>
            <person name="Fernandes J."/>
            <person name="Soderlund C."/>
            <person name="Walbot V."/>
        </authorList>
    </citation>
    <scope>NUCLEOTIDE SEQUENCE</scope>
    <source>
        <strain evidence="1">B73</strain>
    </source>
</reference>
<reference evidence="1" key="1">
    <citation type="journal article" date="2009" name="PLoS Genet.">
        <title>Sequencing, mapping, and analysis of 27,455 maize full-length cDNAs.</title>
        <authorList>
            <person name="Soderlund C."/>
            <person name="Descour A."/>
            <person name="Kudrna D."/>
            <person name="Bomhoff M."/>
            <person name="Boyd L."/>
            <person name="Currie J."/>
            <person name="Angelova A."/>
            <person name="Collura K."/>
            <person name="Wissotski M."/>
            <person name="Ashley E."/>
            <person name="Morrow D."/>
            <person name="Fernandes J."/>
            <person name="Walbot V."/>
            <person name="Yu Y."/>
        </authorList>
    </citation>
    <scope>NUCLEOTIDE SEQUENCE</scope>
    <source>
        <strain evidence="1">B73</strain>
    </source>
</reference>
<dbReference type="EMBL" id="BT087067">
    <property type="protein sequence ID" value="ACR37420.1"/>
    <property type="molecule type" value="mRNA"/>
</dbReference>
<dbReference type="RefSeq" id="NP_001333926.1">
    <property type="nucleotide sequence ID" value="NM_001346997.1"/>
</dbReference>
<sequence length="24" mass="2747">MCSYVPKATTKVEVVSEMRRELSC</sequence>